<feature type="region of interest" description="Disordered" evidence="1">
    <location>
        <begin position="1"/>
        <end position="62"/>
    </location>
</feature>
<keyword evidence="3" id="KW-1185">Reference proteome</keyword>
<accession>A0AA39HG42</accession>
<feature type="compositionally biased region" description="Basic and acidic residues" evidence="1">
    <location>
        <begin position="8"/>
        <end position="21"/>
    </location>
</feature>
<evidence type="ECO:0000313" key="2">
    <source>
        <dbReference type="EMBL" id="KAK0404895.1"/>
    </source>
</evidence>
<reference evidence="2" key="1">
    <citation type="submission" date="2023-06" db="EMBL/GenBank/DDBJ databases">
        <title>Genomic analysis of the entomopathogenic nematode Steinernema hermaphroditum.</title>
        <authorList>
            <person name="Schwarz E.M."/>
            <person name="Heppert J.K."/>
            <person name="Baniya A."/>
            <person name="Schwartz H.T."/>
            <person name="Tan C.-H."/>
            <person name="Antoshechkin I."/>
            <person name="Sternberg P.W."/>
            <person name="Goodrich-Blair H."/>
            <person name="Dillman A.R."/>
        </authorList>
    </citation>
    <scope>NUCLEOTIDE SEQUENCE</scope>
    <source>
        <strain evidence="2">PS9179</strain>
        <tissue evidence="2">Whole animal</tissue>
    </source>
</reference>
<protein>
    <submittedName>
        <fullName evidence="2">Uncharacterized protein</fullName>
    </submittedName>
</protein>
<dbReference type="AlphaFoldDB" id="A0AA39HG42"/>
<name>A0AA39HG42_9BILA</name>
<sequence>MTVTAPTDVHENNSSKRKPEILKSGAGRSSTSEQSRFRENNDSLRSPESAKCQSGMTRPLTRSEIVFARKGRSQTKAIGCQKCGPIVSFTSKLNRNTYVDSLTSLLCETVQNQTHSADSS</sequence>
<feature type="compositionally biased region" description="Polar residues" evidence="1">
    <location>
        <begin position="43"/>
        <end position="56"/>
    </location>
</feature>
<evidence type="ECO:0000256" key="1">
    <source>
        <dbReference type="SAM" id="MobiDB-lite"/>
    </source>
</evidence>
<organism evidence="2 3">
    <name type="scientific">Steinernema hermaphroditum</name>
    <dbReference type="NCBI Taxonomy" id="289476"/>
    <lineage>
        <taxon>Eukaryota</taxon>
        <taxon>Metazoa</taxon>
        <taxon>Ecdysozoa</taxon>
        <taxon>Nematoda</taxon>
        <taxon>Chromadorea</taxon>
        <taxon>Rhabditida</taxon>
        <taxon>Tylenchina</taxon>
        <taxon>Panagrolaimomorpha</taxon>
        <taxon>Strongyloidoidea</taxon>
        <taxon>Steinernematidae</taxon>
        <taxon>Steinernema</taxon>
    </lineage>
</organism>
<evidence type="ECO:0000313" key="3">
    <source>
        <dbReference type="Proteomes" id="UP001175271"/>
    </source>
</evidence>
<comment type="caution">
    <text evidence="2">The sequence shown here is derived from an EMBL/GenBank/DDBJ whole genome shotgun (WGS) entry which is preliminary data.</text>
</comment>
<proteinExistence type="predicted"/>
<gene>
    <name evidence="2" type="ORF">QR680_017687</name>
</gene>
<dbReference type="Proteomes" id="UP001175271">
    <property type="component" value="Unassembled WGS sequence"/>
</dbReference>
<dbReference type="EMBL" id="JAUCMV010000004">
    <property type="protein sequence ID" value="KAK0404895.1"/>
    <property type="molecule type" value="Genomic_DNA"/>
</dbReference>